<evidence type="ECO:0000259" key="2">
    <source>
        <dbReference type="PROSITE" id="PS50943"/>
    </source>
</evidence>
<dbReference type="Gene3D" id="1.10.260.40">
    <property type="entry name" value="lambda repressor-like DNA-binding domains"/>
    <property type="match status" value="1"/>
</dbReference>
<comment type="caution">
    <text evidence="3">The sequence shown here is derived from an EMBL/GenBank/DDBJ whole genome shotgun (WGS) entry which is preliminary data.</text>
</comment>
<feature type="domain" description="HTH cro/C1-type" evidence="2">
    <location>
        <begin position="50"/>
        <end position="106"/>
    </location>
</feature>
<protein>
    <submittedName>
        <fullName evidence="3">DNA-binding helix-turn-helix protein</fullName>
    </submittedName>
</protein>
<sequence length="113" mass="12772">MKKQELQGSQELHGRRMNDLHELTNELIKDPEFKKEYDALQSERDLTMSLVMARKNAGMTQAELSAKTGISQSDISRLENGSRNPTIALLNRIANALNATCRIEFVQNKQVAK</sequence>
<dbReference type="PROSITE" id="PS50943">
    <property type="entry name" value="HTH_CROC1"/>
    <property type="match status" value="1"/>
</dbReference>
<gene>
    <name evidence="3" type="ORF">HMPREF3216_00527</name>
</gene>
<dbReference type="PATRIC" id="fig|2702.99.peg.520"/>
<evidence type="ECO:0000313" key="3">
    <source>
        <dbReference type="EMBL" id="KXA18413.1"/>
    </source>
</evidence>
<dbReference type="SMART" id="SM00530">
    <property type="entry name" value="HTH_XRE"/>
    <property type="match status" value="1"/>
</dbReference>
<name>A0A133NQ43_GARVA</name>
<reference evidence="3 4" key="1">
    <citation type="submission" date="2016-01" db="EMBL/GenBank/DDBJ databases">
        <authorList>
            <person name="Oliw E.H."/>
        </authorList>
    </citation>
    <scope>NUCLEOTIDE SEQUENCE [LARGE SCALE GENOMIC DNA]</scope>
    <source>
        <strain evidence="3 4">GED7760B</strain>
    </source>
</reference>
<accession>A0A133NQ43</accession>
<evidence type="ECO:0000256" key="1">
    <source>
        <dbReference type="ARBA" id="ARBA00023125"/>
    </source>
</evidence>
<dbReference type="PANTHER" id="PTHR46797:SF1">
    <property type="entry name" value="METHYLPHOSPHONATE SYNTHASE"/>
    <property type="match status" value="1"/>
</dbReference>
<evidence type="ECO:0000313" key="4">
    <source>
        <dbReference type="Proteomes" id="UP000070558"/>
    </source>
</evidence>
<dbReference type="CDD" id="cd00093">
    <property type="entry name" value="HTH_XRE"/>
    <property type="match status" value="1"/>
</dbReference>
<dbReference type="SUPFAM" id="SSF47413">
    <property type="entry name" value="lambda repressor-like DNA-binding domains"/>
    <property type="match status" value="1"/>
</dbReference>
<dbReference type="InterPro" id="IPR010982">
    <property type="entry name" value="Lambda_DNA-bd_dom_sf"/>
</dbReference>
<organism evidence="3 4">
    <name type="scientific">Gardnerella vaginalis</name>
    <dbReference type="NCBI Taxonomy" id="2702"/>
    <lineage>
        <taxon>Bacteria</taxon>
        <taxon>Bacillati</taxon>
        <taxon>Actinomycetota</taxon>
        <taxon>Actinomycetes</taxon>
        <taxon>Bifidobacteriales</taxon>
        <taxon>Bifidobacteriaceae</taxon>
        <taxon>Gardnerella</taxon>
    </lineage>
</organism>
<dbReference type="Pfam" id="PF01381">
    <property type="entry name" value="HTH_3"/>
    <property type="match status" value="1"/>
</dbReference>
<dbReference type="Proteomes" id="UP000070558">
    <property type="component" value="Unassembled WGS sequence"/>
</dbReference>
<dbReference type="InterPro" id="IPR001387">
    <property type="entry name" value="Cro/C1-type_HTH"/>
</dbReference>
<dbReference type="PANTHER" id="PTHR46797">
    <property type="entry name" value="HTH-TYPE TRANSCRIPTIONAL REGULATOR"/>
    <property type="match status" value="1"/>
</dbReference>
<proteinExistence type="predicted"/>
<dbReference type="GO" id="GO:0005829">
    <property type="term" value="C:cytosol"/>
    <property type="evidence" value="ECO:0007669"/>
    <property type="project" value="TreeGrafter"/>
</dbReference>
<dbReference type="InterPro" id="IPR050807">
    <property type="entry name" value="TransReg_Diox_bact_type"/>
</dbReference>
<dbReference type="AlphaFoldDB" id="A0A133NQ43"/>
<dbReference type="RefSeq" id="WP_196485418.1">
    <property type="nucleotide sequence ID" value="NZ_KQ956813.1"/>
</dbReference>
<dbReference type="GO" id="GO:0003700">
    <property type="term" value="F:DNA-binding transcription factor activity"/>
    <property type="evidence" value="ECO:0007669"/>
    <property type="project" value="TreeGrafter"/>
</dbReference>
<dbReference type="GO" id="GO:0003677">
    <property type="term" value="F:DNA binding"/>
    <property type="evidence" value="ECO:0007669"/>
    <property type="project" value="UniProtKB-KW"/>
</dbReference>
<dbReference type="EMBL" id="LRQA01000030">
    <property type="protein sequence ID" value="KXA18413.1"/>
    <property type="molecule type" value="Genomic_DNA"/>
</dbReference>
<keyword evidence="1 3" id="KW-0238">DNA-binding</keyword>